<dbReference type="Pfam" id="PF16717">
    <property type="entry name" value="RAC_head"/>
    <property type="match status" value="1"/>
</dbReference>
<keyword evidence="6" id="KW-0156">Chromatin regulator</keyword>
<dbReference type="InterPro" id="IPR044634">
    <property type="entry name" value="Zuotin/DnaJC2"/>
</dbReference>
<dbReference type="InterPro" id="IPR036869">
    <property type="entry name" value="J_dom_sf"/>
</dbReference>
<feature type="coiled-coil region" evidence="10">
    <location>
        <begin position="345"/>
        <end position="390"/>
    </location>
</feature>
<evidence type="ECO:0000259" key="12">
    <source>
        <dbReference type="PROSITE" id="PS50076"/>
    </source>
</evidence>
<dbReference type="InterPro" id="IPR054076">
    <property type="entry name" value="ZUO1-like_ZHD"/>
</dbReference>
<reference evidence="16" key="2">
    <citation type="submission" date="2015-02" db="UniProtKB">
        <authorList>
            <consortium name="EnsemblMetazoa"/>
        </authorList>
    </citation>
    <scope>IDENTIFICATION</scope>
</reference>
<dbReference type="SUPFAM" id="SSF46689">
    <property type="entry name" value="Homeodomain-like"/>
    <property type="match status" value="2"/>
</dbReference>
<dbReference type="Pfam" id="PF00249">
    <property type="entry name" value="Myb_DNA-binding"/>
    <property type="match status" value="1"/>
</dbReference>
<dbReference type="Proteomes" id="UP000014500">
    <property type="component" value="Unassembled WGS sequence"/>
</dbReference>
<dbReference type="InterPro" id="IPR001005">
    <property type="entry name" value="SANT/Myb"/>
</dbReference>
<dbReference type="OMA" id="SFWYDFD"/>
<dbReference type="PROSITE" id="PS51294">
    <property type="entry name" value="HTH_MYB"/>
    <property type="match status" value="1"/>
</dbReference>
<dbReference type="PANTHER" id="PTHR43999:SF1">
    <property type="entry name" value="DNAJ HOMOLOG SUBFAMILY C MEMBER 2"/>
    <property type="match status" value="1"/>
</dbReference>
<evidence type="ECO:0000256" key="3">
    <source>
        <dbReference type="ARBA" id="ARBA00014469"/>
    </source>
</evidence>
<feature type="domain" description="Myb-like" evidence="13">
    <location>
        <begin position="585"/>
        <end position="639"/>
    </location>
</feature>
<evidence type="ECO:0000256" key="8">
    <source>
        <dbReference type="ARBA" id="ARBA00023186"/>
    </source>
</evidence>
<dbReference type="Gene3D" id="1.10.8.840">
    <property type="entry name" value="Ribosome-associated complex head domain"/>
    <property type="match status" value="1"/>
</dbReference>
<evidence type="ECO:0000313" key="17">
    <source>
        <dbReference type="Proteomes" id="UP000014500"/>
    </source>
</evidence>
<dbReference type="InterPro" id="IPR017884">
    <property type="entry name" value="SANT_dom"/>
</dbReference>
<dbReference type="InterPro" id="IPR017930">
    <property type="entry name" value="Myb_dom"/>
</dbReference>
<protein>
    <recommendedName>
        <fullName evidence="3">DnaJ homolog subfamily C member 2</fullName>
    </recommendedName>
</protein>
<dbReference type="GO" id="GO:0006325">
    <property type="term" value="P:chromatin organization"/>
    <property type="evidence" value="ECO:0007669"/>
    <property type="project" value="UniProtKB-KW"/>
</dbReference>
<dbReference type="CDD" id="cd00167">
    <property type="entry name" value="SANT"/>
    <property type="match status" value="1"/>
</dbReference>
<evidence type="ECO:0000256" key="1">
    <source>
        <dbReference type="ARBA" id="ARBA00004123"/>
    </source>
</evidence>
<dbReference type="InterPro" id="IPR001623">
    <property type="entry name" value="DnaJ_domain"/>
</dbReference>
<keyword evidence="17" id="KW-1185">Reference proteome</keyword>
<accession>T1JNI0</accession>
<dbReference type="GO" id="GO:0030544">
    <property type="term" value="F:Hsp70 protein binding"/>
    <property type="evidence" value="ECO:0007669"/>
    <property type="project" value="InterPro"/>
</dbReference>
<feature type="domain" description="SANT" evidence="14">
    <location>
        <begin position="593"/>
        <end position="643"/>
    </location>
</feature>
<feature type="domain" description="J" evidence="12">
    <location>
        <begin position="125"/>
        <end position="198"/>
    </location>
</feature>
<feature type="chain" id="PRO_5004579822" description="DnaJ homolog subfamily C member 2" evidence="11">
    <location>
        <begin position="31"/>
        <end position="657"/>
    </location>
</feature>
<dbReference type="eggNOG" id="KOG0724">
    <property type="taxonomic scope" value="Eukaryota"/>
</dbReference>
<feature type="signal peptide" evidence="11">
    <location>
        <begin position="1"/>
        <end position="30"/>
    </location>
</feature>
<keyword evidence="4" id="KW-0963">Cytoplasm</keyword>
<dbReference type="PhylomeDB" id="T1JNI0"/>
<evidence type="ECO:0000256" key="9">
    <source>
        <dbReference type="ARBA" id="ARBA00023242"/>
    </source>
</evidence>
<organism evidence="16 17">
    <name type="scientific">Strigamia maritima</name>
    <name type="common">European centipede</name>
    <name type="synonym">Geophilus maritimus</name>
    <dbReference type="NCBI Taxonomy" id="126957"/>
    <lineage>
        <taxon>Eukaryota</taxon>
        <taxon>Metazoa</taxon>
        <taxon>Ecdysozoa</taxon>
        <taxon>Arthropoda</taxon>
        <taxon>Myriapoda</taxon>
        <taxon>Chilopoda</taxon>
        <taxon>Pleurostigmophora</taxon>
        <taxon>Geophilomorpha</taxon>
        <taxon>Linotaeniidae</taxon>
        <taxon>Strigamia</taxon>
    </lineage>
</organism>
<dbReference type="SMART" id="SM00271">
    <property type="entry name" value="DnaJ"/>
    <property type="match status" value="1"/>
</dbReference>
<dbReference type="GO" id="GO:0043022">
    <property type="term" value="F:ribosome binding"/>
    <property type="evidence" value="ECO:0007669"/>
    <property type="project" value="InterPro"/>
</dbReference>
<dbReference type="SMART" id="SM00717">
    <property type="entry name" value="SANT"/>
    <property type="match status" value="2"/>
</dbReference>
<dbReference type="InterPro" id="IPR032003">
    <property type="entry name" value="RAC_head"/>
</dbReference>
<dbReference type="CDD" id="cd06257">
    <property type="entry name" value="DnaJ"/>
    <property type="match status" value="1"/>
</dbReference>
<dbReference type="InterPro" id="IPR009057">
    <property type="entry name" value="Homeodomain-like_sf"/>
</dbReference>
<dbReference type="CDD" id="cd23953">
    <property type="entry name" value="zuotin_NTD"/>
    <property type="match status" value="1"/>
</dbReference>
<dbReference type="AlphaFoldDB" id="T1JNI0"/>
<keyword evidence="11" id="KW-0732">Signal</keyword>
<feature type="domain" description="HTH myb-type" evidence="15">
    <location>
        <begin position="592"/>
        <end position="643"/>
    </location>
</feature>
<keyword evidence="9" id="KW-0539">Nucleus</keyword>
<dbReference type="Pfam" id="PF21884">
    <property type="entry name" value="ZUO1-like_ZHD"/>
    <property type="match status" value="1"/>
</dbReference>
<evidence type="ECO:0000313" key="16">
    <source>
        <dbReference type="EnsemblMetazoa" id="SMAR015409-PA"/>
    </source>
</evidence>
<evidence type="ECO:0000256" key="5">
    <source>
        <dbReference type="ARBA" id="ARBA00022737"/>
    </source>
</evidence>
<dbReference type="PROSITE" id="PS00636">
    <property type="entry name" value="DNAJ_1"/>
    <property type="match status" value="1"/>
</dbReference>
<evidence type="ECO:0000259" key="14">
    <source>
        <dbReference type="PROSITE" id="PS51293"/>
    </source>
</evidence>
<keyword evidence="10" id="KW-0175">Coiled coil</keyword>
<dbReference type="InterPro" id="IPR042569">
    <property type="entry name" value="RAC_head_sf"/>
</dbReference>
<dbReference type="Pfam" id="PF00226">
    <property type="entry name" value="DnaJ"/>
    <property type="match status" value="1"/>
</dbReference>
<dbReference type="PROSITE" id="PS51293">
    <property type="entry name" value="SANT"/>
    <property type="match status" value="1"/>
</dbReference>
<keyword evidence="7" id="KW-0010">Activator</keyword>
<evidence type="ECO:0000256" key="7">
    <source>
        <dbReference type="ARBA" id="ARBA00023159"/>
    </source>
</evidence>
<dbReference type="PROSITE" id="PS50076">
    <property type="entry name" value="DNAJ_2"/>
    <property type="match status" value="1"/>
</dbReference>
<evidence type="ECO:0000256" key="10">
    <source>
        <dbReference type="SAM" id="Coils"/>
    </source>
</evidence>
<evidence type="ECO:0000256" key="11">
    <source>
        <dbReference type="SAM" id="SignalP"/>
    </source>
</evidence>
<dbReference type="Gene3D" id="1.10.287.110">
    <property type="entry name" value="DnaJ domain"/>
    <property type="match status" value="1"/>
</dbReference>
<evidence type="ECO:0000256" key="4">
    <source>
        <dbReference type="ARBA" id="ARBA00022490"/>
    </source>
</evidence>
<comment type="subcellular location">
    <subcellularLocation>
        <location evidence="2">Cytoplasm</location>
        <location evidence="2">Cytosol</location>
    </subcellularLocation>
    <subcellularLocation>
        <location evidence="1">Nucleus</location>
    </subcellularLocation>
</comment>
<evidence type="ECO:0000256" key="2">
    <source>
        <dbReference type="ARBA" id="ARBA00004514"/>
    </source>
</evidence>
<dbReference type="GO" id="GO:0005634">
    <property type="term" value="C:nucleus"/>
    <property type="evidence" value="ECO:0007669"/>
    <property type="project" value="UniProtKB-SubCell"/>
</dbReference>
<dbReference type="PROSITE" id="PS50090">
    <property type="entry name" value="MYB_LIKE"/>
    <property type="match status" value="1"/>
</dbReference>
<proteinExistence type="predicted"/>
<dbReference type="EMBL" id="JH431734">
    <property type="status" value="NOT_ANNOTATED_CDS"/>
    <property type="molecule type" value="Genomic_DNA"/>
</dbReference>
<dbReference type="SUPFAM" id="SSF46565">
    <property type="entry name" value="Chaperone J-domain"/>
    <property type="match status" value="1"/>
</dbReference>
<dbReference type="GO" id="GO:0005829">
    <property type="term" value="C:cytosol"/>
    <property type="evidence" value="ECO:0007669"/>
    <property type="project" value="UniProtKB-SubCell"/>
</dbReference>
<dbReference type="Pfam" id="PF23082">
    <property type="entry name" value="Myb_DNA-binding_2"/>
    <property type="match status" value="1"/>
</dbReference>
<dbReference type="Gene3D" id="1.10.10.60">
    <property type="entry name" value="Homeodomain-like"/>
    <property type="match status" value="2"/>
</dbReference>
<dbReference type="EnsemblMetazoa" id="SMAR015409-RA">
    <property type="protein sequence ID" value="SMAR015409-PA"/>
    <property type="gene ID" value="SMAR015409"/>
</dbReference>
<reference evidence="17" key="1">
    <citation type="submission" date="2011-05" db="EMBL/GenBank/DDBJ databases">
        <authorList>
            <person name="Richards S.R."/>
            <person name="Qu J."/>
            <person name="Jiang H."/>
            <person name="Jhangiani S.N."/>
            <person name="Agravi P."/>
            <person name="Goodspeed R."/>
            <person name="Gross S."/>
            <person name="Mandapat C."/>
            <person name="Jackson L."/>
            <person name="Mathew T."/>
            <person name="Pu L."/>
            <person name="Thornton R."/>
            <person name="Saada N."/>
            <person name="Wilczek-Boney K.B."/>
            <person name="Lee S."/>
            <person name="Kovar C."/>
            <person name="Wu Y."/>
            <person name="Scherer S.E."/>
            <person name="Worley K.C."/>
            <person name="Muzny D.M."/>
            <person name="Gibbs R."/>
        </authorList>
    </citation>
    <scope>NUCLEOTIDE SEQUENCE</scope>
    <source>
        <strain evidence="17">Brora</strain>
    </source>
</reference>
<keyword evidence="5" id="KW-0677">Repeat</keyword>
<evidence type="ECO:0000259" key="15">
    <source>
        <dbReference type="PROSITE" id="PS51294"/>
    </source>
</evidence>
<dbReference type="HOGENOM" id="CLU_019916_0_0_1"/>
<dbReference type="GO" id="GO:0006450">
    <property type="term" value="P:regulation of translational fidelity"/>
    <property type="evidence" value="ECO:0007669"/>
    <property type="project" value="InterPro"/>
</dbReference>
<evidence type="ECO:0000259" key="13">
    <source>
        <dbReference type="PROSITE" id="PS50090"/>
    </source>
</evidence>
<dbReference type="PANTHER" id="PTHR43999">
    <property type="entry name" value="DNAJ HOMOLOG SUBFAMILY C MEMBER 2"/>
    <property type="match status" value="1"/>
</dbReference>
<feature type="coiled-coil region" evidence="10">
    <location>
        <begin position="446"/>
        <end position="473"/>
    </location>
</feature>
<dbReference type="FunFam" id="1.10.10.60:FF:000180">
    <property type="entry name" value="DnaJ (Hsp40) homolog, subfamily C, member 2"/>
    <property type="match status" value="1"/>
</dbReference>
<name>T1JNI0_STRMM</name>
<dbReference type="STRING" id="126957.T1JNI0"/>
<dbReference type="InterPro" id="IPR018253">
    <property type="entry name" value="DnaJ_domain_CS"/>
</dbReference>
<keyword evidence="8" id="KW-0143">Chaperone</keyword>
<dbReference type="GO" id="GO:0051083">
    <property type="term" value="P:'de novo' cotranslational protein folding"/>
    <property type="evidence" value="ECO:0007669"/>
    <property type="project" value="InterPro"/>
</dbReference>
<evidence type="ECO:0000256" key="6">
    <source>
        <dbReference type="ARBA" id="ARBA00022853"/>
    </source>
</evidence>
<sequence>RKTYWIGCREIAWLPLPLLLSSCCLSILLANNNDSTDMVTILTLPSAAEEDETEVYAKLSAPVIASVEPVGKWFALHHSRKLRHNSSTDNSELSEDNGEESSDVEIEHDIDYLRSLDPKDWKNQDHYAVLGLRFLRNKASDDVIKKAYRKIVLRHHPDKRRNAGENVLDTDDDYFSCITKAFETLGNVAKRRAFDSIDPEFDNAIPSSNNITKESFFELFTDVFDQNSRWSLKQPVPKLGDMSTDMNDVDSFYSFWYNFDSWREFSYLDEEEKEKGENREERRWIEKQNKSARLKRKKEEMTRIRQLVDNAYNSDPRIQKFKDDEKQKKLAYKKARQDAVKAKAAEEEKIRLEALEAERKIKQKEEEEARAQLEANRKAKDIVKKALKKERKALRTLCKEKKYYMKNDSELVKHMAELDKLCELLSLESLESMNKQLVNCDDATGRMHFLKRIADLNKELDKEKEQLFATTQKTSCNNTTTSQKNQWPHDDMQLLIKAVNLFPAGTNERWEVVAGYINQHSVTGITRNAKEVLVKAKELKKLDSTLKDEVNKQAYNKFEKKLQKPVVAVKEESAISERFDCPAEQHGLNLAPWTPEEQRLLEQALKTYPSSTVDRWDRIAESLPGRSKKDCMKRYKDLVEMVRAKKAVQQNAVKTKQ</sequence>